<comment type="caution">
    <text evidence="1">The sequence shown here is derived from an EMBL/GenBank/DDBJ whole genome shotgun (WGS) entry which is preliminary data.</text>
</comment>
<evidence type="ECO:0000313" key="1">
    <source>
        <dbReference type="EMBL" id="NML11295.1"/>
    </source>
</evidence>
<protein>
    <submittedName>
        <fullName evidence="1">Uncharacterized protein</fullName>
    </submittedName>
</protein>
<dbReference type="EMBL" id="JABBFV010000009">
    <property type="protein sequence ID" value="NML11295.1"/>
    <property type="molecule type" value="Genomic_DNA"/>
</dbReference>
<accession>A0A7X9WWP4</accession>
<reference evidence="1 2" key="1">
    <citation type="submission" date="2020-04" db="EMBL/GenBank/DDBJ databases">
        <title>Sphingobium sp. AR-3-1 isolated from Arctic soil.</title>
        <authorList>
            <person name="Dahal R.H."/>
            <person name="Chaudhary D.K."/>
        </authorList>
    </citation>
    <scope>NUCLEOTIDE SEQUENCE [LARGE SCALE GENOMIC DNA]</scope>
    <source>
        <strain evidence="1 2">AR-3-1</strain>
    </source>
</reference>
<evidence type="ECO:0000313" key="2">
    <source>
        <dbReference type="Proteomes" id="UP000519023"/>
    </source>
</evidence>
<organism evidence="1 2">
    <name type="scientific">Sphingobium psychrophilum</name>
    <dbReference type="NCBI Taxonomy" id="2728834"/>
    <lineage>
        <taxon>Bacteria</taxon>
        <taxon>Pseudomonadati</taxon>
        <taxon>Pseudomonadota</taxon>
        <taxon>Alphaproteobacteria</taxon>
        <taxon>Sphingomonadales</taxon>
        <taxon>Sphingomonadaceae</taxon>
        <taxon>Sphingobium</taxon>
    </lineage>
</organism>
<keyword evidence="2" id="KW-1185">Reference proteome</keyword>
<dbReference type="RefSeq" id="WP_169573811.1">
    <property type="nucleotide sequence ID" value="NZ_JABBFV010000009.1"/>
</dbReference>
<proteinExistence type="predicted"/>
<name>A0A7X9WWP4_9SPHN</name>
<gene>
    <name evidence="1" type="ORF">HHL08_14260</name>
</gene>
<dbReference type="Proteomes" id="UP000519023">
    <property type="component" value="Unassembled WGS sequence"/>
</dbReference>
<dbReference type="AlphaFoldDB" id="A0A7X9WWP4"/>
<sequence>MNAPPWTDEDHARAEQLVVIARAICPHEAWAANTLITAAFGMLAERHGPQDALDTFISIATDVRRRFRN</sequence>